<feature type="compositionally biased region" description="Basic residues" evidence="4">
    <location>
        <begin position="196"/>
        <end position="227"/>
    </location>
</feature>
<dbReference type="InterPro" id="IPR036397">
    <property type="entry name" value="RNaseH_sf"/>
</dbReference>
<feature type="region of interest" description="Disordered" evidence="4">
    <location>
        <begin position="752"/>
        <end position="771"/>
    </location>
</feature>
<feature type="compositionally biased region" description="Basic and acidic residues" evidence="4">
    <location>
        <begin position="64"/>
        <end position="91"/>
    </location>
</feature>
<dbReference type="Gene3D" id="3.30.420.10">
    <property type="entry name" value="Ribonuclease H-like superfamily/Ribonuclease H"/>
    <property type="match status" value="1"/>
</dbReference>
<feature type="compositionally biased region" description="Basic and acidic residues" evidence="4">
    <location>
        <begin position="122"/>
        <end position="131"/>
    </location>
</feature>
<evidence type="ECO:0000256" key="3">
    <source>
        <dbReference type="PROSITE-ProRule" id="PRU00023"/>
    </source>
</evidence>
<protein>
    <recommendedName>
        <fullName evidence="5">3'-5' exonuclease domain-containing protein</fullName>
    </recommendedName>
</protein>
<dbReference type="OrthoDB" id="47557at2759"/>
<dbReference type="GO" id="GO:0008408">
    <property type="term" value="F:3'-5' exonuclease activity"/>
    <property type="evidence" value="ECO:0007669"/>
    <property type="project" value="InterPro"/>
</dbReference>
<dbReference type="PANTHER" id="PTHR24171">
    <property type="entry name" value="ANKYRIN REPEAT DOMAIN-CONTAINING PROTEIN 39-RELATED"/>
    <property type="match status" value="1"/>
</dbReference>
<dbReference type="Gene3D" id="1.25.40.20">
    <property type="entry name" value="Ankyrin repeat-containing domain"/>
    <property type="match status" value="1"/>
</dbReference>
<dbReference type="Pfam" id="PF12796">
    <property type="entry name" value="Ank_2"/>
    <property type="match status" value="1"/>
</dbReference>
<dbReference type="PANTHER" id="PTHR24171:SF9">
    <property type="entry name" value="ANKYRIN REPEAT DOMAIN-CONTAINING PROTEIN 39"/>
    <property type="match status" value="1"/>
</dbReference>
<feature type="repeat" description="ANK" evidence="3">
    <location>
        <begin position="480"/>
        <end position="512"/>
    </location>
</feature>
<dbReference type="SMART" id="SM00248">
    <property type="entry name" value="ANK"/>
    <property type="match status" value="2"/>
</dbReference>
<keyword evidence="1" id="KW-0677">Repeat</keyword>
<evidence type="ECO:0000313" key="6">
    <source>
        <dbReference type="EMBL" id="EJK65900.1"/>
    </source>
</evidence>
<dbReference type="SUPFAM" id="SSF53098">
    <property type="entry name" value="Ribonuclease H-like"/>
    <property type="match status" value="1"/>
</dbReference>
<feature type="compositionally biased region" description="Basic residues" evidence="4">
    <location>
        <begin position="616"/>
        <end position="631"/>
    </location>
</feature>
<dbReference type="Pfam" id="PF01612">
    <property type="entry name" value="DNA_pol_A_exo1"/>
    <property type="match status" value="1"/>
</dbReference>
<dbReference type="AlphaFoldDB" id="K0SKP4"/>
<feature type="region of interest" description="Disordered" evidence="4">
    <location>
        <begin position="1"/>
        <end position="300"/>
    </location>
</feature>
<evidence type="ECO:0000259" key="5">
    <source>
        <dbReference type="Pfam" id="PF01612"/>
    </source>
</evidence>
<feature type="compositionally biased region" description="Basic and acidic residues" evidence="4">
    <location>
        <begin position="14"/>
        <end position="36"/>
    </location>
</feature>
<dbReference type="GO" id="GO:0006139">
    <property type="term" value="P:nucleobase-containing compound metabolic process"/>
    <property type="evidence" value="ECO:0007669"/>
    <property type="project" value="InterPro"/>
</dbReference>
<dbReference type="InterPro" id="IPR002562">
    <property type="entry name" value="3'-5'_exonuclease_dom"/>
</dbReference>
<feature type="compositionally biased region" description="Basic and acidic residues" evidence="4">
    <location>
        <begin position="168"/>
        <end position="181"/>
    </location>
</feature>
<comment type="caution">
    <text evidence="6">The sequence shown here is derived from an EMBL/GenBank/DDBJ whole genome shotgun (WGS) entry which is preliminary data.</text>
</comment>
<dbReference type="SUPFAM" id="SSF48403">
    <property type="entry name" value="Ankyrin repeat"/>
    <property type="match status" value="1"/>
</dbReference>
<dbReference type="Proteomes" id="UP000266841">
    <property type="component" value="Unassembled WGS sequence"/>
</dbReference>
<feature type="region of interest" description="Disordered" evidence="4">
    <location>
        <begin position="591"/>
        <end position="635"/>
    </location>
</feature>
<evidence type="ECO:0000313" key="7">
    <source>
        <dbReference type="Proteomes" id="UP000266841"/>
    </source>
</evidence>
<dbReference type="EMBL" id="AGNL01015388">
    <property type="protein sequence ID" value="EJK65900.1"/>
    <property type="molecule type" value="Genomic_DNA"/>
</dbReference>
<feature type="compositionally biased region" description="Gly residues" evidence="4">
    <location>
        <begin position="142"/>
        <end position="154"/>
    </location>
</feature>
<dbReference type="InterPro" id="IPR036770">
    <property type="entry name" value="Ankyrin_rpt-contain_sf"/>
</dbReference>
<dbReference type="GO" id="GO:0003676">
    <property type="term" value="F:nucleic acid binding"/>
    <property type="evidence" value="ECO:0007669"/>
    <property type="project" value="InterPro"/>
</dbReference>
<feature type="non-terminal residue" evidence="6">
    <location>
        <position position="1"/>
    </location>
</feature>
<dbReference type="PROSITE" id="PS50297">
    <property type="entry name" value="ANK_REP_REGION"/>
    <property type="match status" value="2"/>
</dbReference>
<keyword evidence="2 3" id="KW-0040">ANK repeat</keyword>
<reference evidence="6 7" key="1">
    <citation type="journal article" date="2012" name="Genome Biol.">
        <title>Genome and low-iron response of an oceanic diatom adapted to chronic iron limitation.</title>
        <authorList>
            <person name="Lommer M."/>
            <person name="Specht M."/>
            <person name="Roy A.S."/>
            <person name="Kraemer L."/>
            <person name="Andreson R."/>
            <person name="Gutowska M.A."/>
            <person name="Wolf J."/>
            <person name="Bergner S.V."/>
            <person name="Schilhabel M.B."/>
            <person name="Klostermeier U.C."/>
            <person name="Beiko R.G."/>
            <person name="Rosenstiel P."/>
            <person name="Hippler M."/>
            <person name="Laroche J."/>
        </authorList>
    </citation>
    <scope>NUCLEOTIDE SEQUENCE [LARGE SCALE GENOMIC DNA]</scope>
    <source>
        <strain evidence="6 7">CCMP1005</strain>
    </source>
</reference>
<keyword evidence="7" id="KW-1185">Reference proteome</keyword>
<evidence type="ECO:0000256" key="1">
    <source>
        <dbReference type="ARBA" id="ARBA00022737"/>
    </source>
</evidence>
<dbReference type="InterPro" id="IPR012337">
    <property type="entry name" value="RNaseH-like_sf"/>
</dbReference>
<feature type="domain" description="3'-5' exonuclease" evidence="5">
    <location>
        <begin position="807"/>
        <end position="996"/>
    </location>
</feature>
<organism evidence="6 7">
    <name type="scientific">Thalassiosira oceanica</name>
    <name type="common">Marine diatom</name>
    <dbReference type="NCBI Taxonomy" id="159749"/>
    <lineage>
        <taxon>Eukaryota</taxon>
        <taxon>Sar</taxon>
        <taxon>Stramenopiles</taxon>
        <taxon>Ochrophyta</taxon>
        <taxon>Bacillariophyta</taxon>
        <taxon>Coscinodiscophyceae</taxon>
        <taxon>Thalassiosirophycidae</taxon>
        <taxon>Thalassiosirales</taxon>
        <taxon>Thalassiosiraceae</taxon>
        <taxon>Thalassiosira</taxon>
    </lineage>
</organism>
<dbReference type="eggNOG" id="ENOG502S3QK">
    <property type="taxonomic scope" value="Eukaryota"/>
</dbReference>
<feature type="compositionally biased region" description="Basic and acidic residues" evidence="4">
    <location>
        <begin position="44"/>
        <end position="56"/>
    </location>
</feature>
<feature type="compositionally biased region" description="Basic residues" evidence="4">
    <location>
        <begin position="155"/>
        <end position="167"/>
    </location>
</feature>
<evidence type="ECO:0000256" key="4">
    <source>
        <dbReference type="SAM" id="MobiDB-lite"/>
    </source>
</evidence>
<gene>
    <name evidence="6" type="ORF">THAOC_13202</name>
</gene>
<evidence type="ECO:0000256" key="2">
    <source>
        <dbReference type="ARBA" id="ARBA00023043"/>
    </source>
</evidence>
<accession>K0SKP4</accession>
<dbReference type="InterPro" id="IPR002110">
    <property type="entry name" value="Ankyrin_rpt"/>
</dbReference>
<dbReference type="PROSITE" id="PS50088">
    <property type="entry name" value="ANK_REPEAT"/>
    <property type="match status" value="2"/>
</dbReference>
<name>K0SKP4_THAOC</name>
<proteinExistence type="predicted"/>
<feature type="repeat" description="ANK" evidence="3">
    <location>
        <begin position="443"/>
        <end position="475"/>
    </location>
</feature>
<feature type="compositionally biased region" description="Basic and acidic residues" evidence="4">
    <location>
        <begin position="753"/>
        <end position="771"/>
    </location>
</feature>
<sequence>RAGRRERRAGLRVLRGEPDARLPGDALDGPRAEPARLPRQPLRGGDEALRGREHLRGYTLLRVDAQERRPGARRRVADARTVPRGERRGLQGDRLLAPQPREGPVLVRDAPGPGRGVRQRARPREGDREPEGVGGQPPAVRGRGGGRAGGGGGRPVRRGGCRRGRPPRGRDGDPLGDEGRRASAPPGPRRRPDGRRGRRRLRGARRRVQRQQGLRRGRRRLPPRRRAQAGGLPAPEQAGGDAREREPVGGGPALVQGRAGPQAQVRPGLAQHGHRAQQPPELLGGREVLPPDAEPQPRGEARLELPEGGAHVRREVGPAAAGGVAGPGGCNLFELQAPECARSAGVCPTPPARTPAPLRKHAPKLQQKTDKIQRRNTLEPSLLGHRHRDTFDTLTRSILYTAMISNLHKHLRKAAGSKDETVLPTFIREHSITLAELDDVECDGRGALHMACWTGCISNVELLLRMGCNIDTIATRSHNYGKSPIFFSATRSREDVMNLLLDRGANVLIVNNKGQSVYSIACSHFGEELVQRIVEVEKHQMAEAEKTAGEGLQPVLPGWVDYSKSHPDGNIYGDLDARFIGRDLTPTDVLKDGVVNPTTKESRKGNFAKNNPHAFNSRKKKKGEAKARKRTPPPEVFLSDEETKQVEKIWDQVEVQLRRGDSRELFMTLLKVVQLCEKLRSSWVKDSSTRLRYILNSEEAPSQLSFDVDYTTPSLTPDLDFSSVISDAIVCCSGGDRHTTLVKRILTNAQDSNEEHTRQNSNFSKDERTTKAKTKDILPQHYNSVLRSVSSNDELLDCLSQFFIDSVDQLHELQDALTSLVGAEETLHGFISFDTEFTTLGEETILATFQLSVLSESKCLKSWVIDLLRSDDRYQLACKHFLQWLFLENEAFLLGFSFNHDIKLISSYIAQEIEVNGRFLDLQLICAQFMPDGARSHLPGLQSSCSFFTRSIMHGGEQWVLSKEFQCSDWARRPLSTDQLAYAGLDAAVLLVLLASIVR</sequence>